<reference evidence="2" key="2">
    <citation type="submission" date="2021-09" db="EMBL/GenBank/DDBJ databases">
        <authorList>
            <person name="Jia N."/>
            <person name="Wang J."/>
            <person name="Shi W."/>
            <person name="Du L."/>
            <person name="Sun Y."/>
            <person name="Zhan W."/>
            <person name="Jiang J."/>
            <person name="Wang Q."/>
            <person name="Zhang B."/>
            <person name="Ji P."/>
            <person name="Sakyi L.B."/>
            <person name="Cui X."/>
            <person name="Yuan T."/>
            <person name="Jiang B."/>
            <person name="Yang W."/>
            <person name="Lam T.T.-Y."/>
            <person name="Chang Q."/>
            <person name="Ding S."/>
            <person name="Wang X."/>
            <person name="Zhu J."/>
            <person name="Ruan X."/>
            <person name="Zhao L."/>
            <person name="Wei J."/>
            <person name="Que T."/>
            <person name="Du C."/>
            <person name="Cheng J."/>
            <person name="Dai P."/>
            <person name="Han X."/>
            <person name="Huang E."/>
            <person name="Gao Y."/>
            <person name="Liu J."/>
            <person name="Shao H."/>
            <person name="Ye R."/>
            <person name="Li L."/>
            <person name="Wei W."/>
            <person name="Wang X."/>
            <person name="Wang C."/>
            <person name="Huo Q."/>
            <person name="Li W."/>
            <person name="Guo W."/>
            <person name="Chen H."/>
            <person name="Chen S."/>
            <person name="Zhou L."/>
            <person name="Zhou L."/>
            <person name="Ni X."/>
            <person name="Tian J."/>
            <person name="Zhou Y."/>
            <person name="Sheng Y."/>
            <person name="Liu T."/>
            <person name="Pan Y."/>
            <person name="Xia L."/>
            <person name="Li J."/>
            <person name="Zhao F."/>
            <person name="Cao W."/>
        </authorList>
    </citation>
    <scope>NUCLEOTIDE SEQUENCE</scope>
    <source>
        <strain evidence="2">Rmic-2018</strain>
        <tissue evidence="2">Larvae</tissue>
    </source>
</reference>
<reference evidence="2" key="1">
    <citation type="journal article" date="2020" name="Cell">
        <title>Large-Scale Comparative Analyses of Tick Genomes Elucidate Their Genetic Diversity and Vector Capacities.</title>
        <authorList>
            <consortium name="Tick Genome and Microbiome Consortium (TIGMIC)"/>
            <person name="Jia N."/>
            <person name="Wang J."/>
            <person name="Shi W."/>
            <person name="Du L."/>
            <person name="Sun Y."/>
            <person name="Zhan W."/>
            <person name="Jiang J.F."/>
            <person name="Wang Q."/>
            <person name="Zhang B."/>
            <person name="Ji P."/>
            <person name="Bell-Sakyi L."/>
            <person name="Cui X.M."/>
            <person name="Yuan T.T."/>
            <person name="Jiang B.G."/>
            <person name="Yang W.F."/>
            <person name="Lam T.T."/>
            <person name="Chang Q.C."/>
            <person name="Ding S.J."/>
            <person name="Wang X.J."/>
            <person name="Zhu J.G."/>
            <person name="Ruan X.D."/>
            <person name="Zhao L."/>
            <person name="Wei J.T."/>
            <person name="Ye R.Z."/>
            <person name="Que T.C."/>
            <person name="Du C.H."/>
            <person name="Zhou Y.H."/>
            <person name="Cheng J.X."/>
            <person name="Dai P.F."/>
            <person name="Guo W.B."/>
            <person name="Han X.H."/>
            <person name="Huang E.J."/>
            <person name="Li L.F."/>
            <person name="Wei W."/>
            <person name="Gao Y.C."/>
            <person name="Liu J.Z."/>
            <person name="Shao H.Z."/>
            <person name="Wang X."/>
            <person name="Wang C.C."/>
            <person name="Yang T.C."/>
            <person name="Huo Q.B."/>
            <person name="Li W."/>
            <person name="Chen H.Y."/>
            <person name="Chen S.E."/>
            <person name="Zhou L.G."/>
            <person name="Ni X.B."/>
            <person name="Tian J.H."/>
            <person name="Sheng Y."/>
            <person name="Liu T."/>
            <person name="Pan Y.S."/>
            <person name="Xia L.Y."/>
            <person name="Li J."/>
            <person name="Zhao F."/>
            <person name="Cao W.C."/>
        </authorList>
    </citation>
    <scope>NUCLEOTIDE SEQUENCE</scope>
    <source>
        <strain evidence="2">Rmic-2018</strain>
    </source>
</reference>
<dbReference type="Pfam" id="PF00687">
    <property type="entry name" value="Ribosomal_L1"/>
    <property type="match status" value="1"/>
</dbReference>
<dbReference type="InterPro" id="IPR016095">
    <property type="entry name" value="Ribosomal_uL1_3-a/b-sand"/>
</dbReference>
<accession>A0A9J6ED56</accession>
<dbReference type="SUPFAM" id="SSF56808">
    <property type="entry name" value="Ribosomal protein L1"/>
    <property type="match status" value="2"/>
</dbReference>
<dbReference type="VEuPathDB" id="VectorBase:LOC119165230"/>
<name>A0A9J6ED56_RHIMP</name>
<dbReference type="EMBL" id="JABSTU010000005">
    <property type="protein sequence ID" value="KAH8032276.1"/>
    <property type="molecule type" value="Genomic_DNA"/>
</dbReference>
<protein>
    <submittedName>
        <fullName evidence="2">Uncharacterized protein</fullName>
    </submittedName>
</protein>
<dbReference type="InterPro" id="IPR023674">
    <property type="entry name" value="Ribosomal_uL1-like"/>
</dbReference>
<dbReference type="Gene3D" id="3.40.50.790">
    <property type="match status" value="1"/>
</dbReference>
<dbReference type="VEuPathDB" id="VectorBase:LOC119165231"/>
<dbReference type="AlphaFoldDB" id="A0A9J6ED56"/>
<feature type="compositionally biased region" description="Pro residues" evidence="1">
    <location>
        <begin position="42"/>
        <end position="56"/>
    </location>
</feature>
<keyword evidence="3" id="KW-1185">Reference proteome</keyword>
<dbReference type="Gene3D" id="3.30.190.20">
    <property type="match status" value="2"/>
</dbReference>
<evidence type="ECO:0000256" key="1">
    <source>
        <dbReference type="SAM" id="MobiDB-lite"/>
    </source>
</evidence>
<evidence type="ECO:0000313" key="2">
    <source>
        <dbReference type="EMBL" id="KAH8032276.1"/>
    </source>
</evidence>
<dbReference type="Proteomes" id="UP000821866">
    <property type="component" value="Chromosome 3"/>
</dbReference>
<sequence length="351" mass="39882">MYTRVNKQNLQSFFFFLRRRLLRSANLNVPAQPEEPEQEAPGPAPAEPAPPPPRPSKPVSQEKLYECVNGVLEAATKKRRAFLETVDLFVTLQDYNLQKYRRLRGIVKMPYPVKQNLRVCVFGDATESEEAKAMNLGFMVCAQVLQLKRKSKAIRQLASKYDVFLAPEALVRDLNQVLGQGFSQEHKCITAVAPTESIPAKLEELKHSTRIWMKASKFRVLLSSRCLILNTLTTWSPSIPLCGLLKRLSEEKVYKCVNTVLSAASTKRRRFVETVDLLVCLKDYNIQKYKRVSGVLKLPHYLKPGFCGCLIGFKAERKDARAANLDFIGVHEVKLMHSRPMAMKRLGAEFL</sequence>
<comment type="caution">
    <text evidence="2">The sequence shown here is derived from an EMBL/GenBank/DDBJ whole genome shotgun (WGS) entry which is preliminary data.</text>
</comment>
<gene>
    <name evidence="2" type="ORF">HPB51_024053</name>
</gene>
<dbReference type="InterPro" id="IPR028364">
    <property type="entry name" value="Ribosomal_uL1/biogenesis"/>
</dbReference>
<proteinExistence type="predicted"/>
<organism evidence="2 3">
    <name type="scientific">Rhipicephalus microplus</name>
    <name type="common">Cattle tick</name>
    <name type="synonym">Boophilus microplus</name>
    <dbReference type="NCBI Taxonomy" id="6941"/>
    <lineage>
        <taxon>Eukaryota</taxon>
        <taxon>Metazoa</taxon>
        <taxon>Ecdysozoa</taxon>
        <taxon>Arthropoda</taxon>
        <taxon>Chelicerata</taxon>
        <taxon>Arachnida</taxon>
        <taxon>Acari</taxon>
        <taxon>Parasitiformes</taxon>
        <taxon>Ixodida</taxon>
        <taxon>Ixodoidea</taxon>
        <taxon>Ixodidae</taxon>
        <taxon>Rhipicephalinae</taxon>
        <taxon>Rhipicephalus</taxon>
        <taxon>Boophilus</taxon>
    </lineage>
</organism>
<feature type="region of interest" description="Disordered" evidence="1">
    <location>
        <begin position="29"/>
        <end position="60"/>
    </location>
</feature>
<evidence type="ECO:0000313" key="3">
    <source>
        <dbReference type="Proteomes" id="UP000821866"/>
    </source>
</evidence>